<protein>
    <submittedName>
        <fullName evidence="2">Uncharacterized protein</fullName>
    </submittedName>
</protein>
<dbReference type="Proteomes" id="UP000663881">
    <property type="component" value="Unassembled WGS sequence"/>
</dbReference>
<feature type="compositionally biased region" description="Polar residues" evidence="1">
    <location>
        <begin position="17"/>
        <end position="27"/>
    </location>
</feature>
<proteinExistence type="predicted"/>
<organism evidence="2 3">
    <name type="scientific">Adineta steineri</name>
    <dbReference type="NCBI Taxonomy" id="433720"/>
    <lineage>
        <taxon>Eukaryota</taxon>
        <taxon>Metazoa</taxon>
        <taxon>Spiralia</taxon>
        <taxon>Gnathifera</taxon>
        <taxon>Rotifera</taxon>
        <taxon>Eurotatoria</taxon>
        <taxon>Bdelloidea</taxon>
        <taxon>Adinetida</taxon>
        <taxon>Adinetidae</taxon>
        <taxon>Adineta</taxon>
    </lineage>
</organism>
<evidence type="ECO:0000256" key="1">
    <source>
        <dbReference type="SAM" id="MobiDB-lite"/>
    </source>
</evidence>
<evidence type="ECO:0000313" key="3">
    <source>
        <dbReference type="Proteomes" id="UP000663881"/>
    </source>
</evidence>
<name>A0A820B0W8_9BILA</name>
<gene>
    <name evidence="2" type="ORF">OKA104_LOCUS40581</name>
</gene>
<evidence type="ECO:0000313" key="2">
    <source>
        <dbReference type="EMBL" id="CAF4193752.1"/>
    </source>
</evidence>
<dbReference type="EMBL" id="CAJOAY010008842">
    <property type="protein sequence ID" value="CAF4193752.1"/>
    <property type="molecule type" value="Genomic_DNA"/>
</dbReference>
<feature type="region of interest" description="Disordered" evidence="1">
    <location>
        <begin position="1"/>
        <end position="27"/>
    </location>
</feature>
<comment type="caution">
    <text evidence="2">The sequence shown here is derived from an EMBL/GenBank/DDBJ whole genome shotgun (WGS) entry which is preliminary data.</text>
</comment>
<accession>A0A820B0W8</accession>
<reference evidence="2" key="1">
    <citation type="submission" date="2021-02" db="EMBL/GenBank/DDBJ databases">
        <authorList>
            <person name="Nowell W R."/>
        </authorList>
    </citation>
    <scope>NUCLEOTIDE SEQUENCE</scope>
</reference>
<dbReference type="AlphaFoldDB" id="A0A820B0W8"/>
<dbReference type="SUPFAM" id="SSF140996">
    <property type="entry name" value="Hermes dimerisation domain"/>
    <property type="match status" value="1"/>
</dbReference>
<sequence length="205" mass="23147">MIAKRKRKRQLEDENNNPDQIQQLSSSCSTPAINSTLSKFLYYNSALPKALRNRLKESECKYIVAGMHSYRSAENDGLLEVTQTCIDVGATVGRVKAQNICLVIGDTPITTDEGANITASLKDEIRCPCMAHRCSTTLECTWEQTNRLSFDFKRFIDAVAELRFCIARSDDLQGKIPKTIKKNSGTRPWRSYYIVHESSGDRICQ</sequence>
<dbReference type="Gene3D" id="1.10.10.1070">
    <property type="entry name" value="Zinc finger, BED domain-containing"/>
    <property type="match status" value="1"/>
</dbReference>